<organism evidence="1 2">
    <name type="scientific">Gibbsiella dentisursi</name>
    <dbReference type="NCBI Taxonomy" id="796890"/>
    <lineage>
        <taxon>Bacteria</taxon>
        <taxon>Pseudomonadati</taxon>
        <taxon>Pseudomonadota</taxon>
        <taxon>Gammaproteobacteria</taxon>
        <taxon>Enterobacterales</taxon>
        <taxon>Yersiniaceae</taxon>
        <taxon>Gibbsiella</taxon>
    </lineage>
</organism>
<reference evidence="2" key="1">
    <citation type="journal article" date="2019" name="Int. J. Syst. Evol. Microbiol.">
        <title>The Global Catalogue of Microorganisms (GCM) 10K type strain sequencing project: providing services to taxonomists for standard genome sequencing and annotation.</title>
        <authorList>
            <consortium name="The Broad Institute Genomics Platform"/>
            <consortium name="The Broad Institute Genome Sequencing Center for Infectious Disease"/>
            <person name="Wu L."/>
            <person name="Ma J."/>
        </authorList>
    </citation>
    <scope>NUCLEOTIDE SEQUENCE [LARGE SCALE GENOMIC DNA]</scope>
    <source>
        <strain evidence="2">JCM 17201</strain>
    </source>
</reference>
<dbReference type="Proteomes" id="UP001499994">
    <property type="component" value="Unassembled WGS sequence"/>
</dbReference>
<keyword evidence="2" id="KW-1185">Reference proteome</keyword>
<evidence type="ECO:0000313" key="1">
    <source>
        <dbReference type="EMBL" id="GAA3886533.1"/>
    </source>
</evidence>
<comment type="caution">
    <text evidence="1">The sequence shown here is derived from an EMBL/GenBank/DDBJ whole genome shotgun (WGS) entry which is preliminary data.</text>
</comment>
<name>A0ABP7KT43_9GAMM</name>
<dbReference type="EMBL" id="BAABDG010000002">
    <property type="protein sequence ID" value="GAA3886533.1"/>
    <property type="molecule type" value="Genomic_DNA"/>
</dbReference>
<accession>A0ABP7KT43</accession>
<proteinExistence type="predicted"/>
<evidence type="ECO:0000313" key="2">
    <source>
        <dbReference type="Proteomes" id="UP001499994"/>
    </source>
</evidence>
<gene>
    <name evidence="1" type="ORF">GCM10022405_10200</name>
</gene>
<sequence>MFALTDVQLNGLANSKNTRINTINRDVDRLTIVCRRGNMSNADQRRSGRKIDDFSFRRGQYCTHRGLGR</sequence>
<protein>
    <submittedName>
        <fullName evidence="1">Uncharacterized protein</fullName>
    </submittedName>
</protein>